<proteinExistence type="predicted"/>
<evidence type="ECO:0000256" key="1">
    <source>
        <dbReference type="SAM" id="Phobius"/>
    </source>
</evidence>
<keyword evidence="1" id="KW-0812">Transmembrane</keyword>
<accession>A0ABY1MZM7</accession>
<name>A0ABY1MZM7_9ACTN</name>
<evidence type="ECO:0000313" key="3">
    <source>
        <dbReference type="Proteomes" id="UP000315460"/>
    </source>
</evidence>
<dbReference type="EMBL" id="FXTG01000001">
    <property type="protein sequence ID" value="SMO42364.1"/>
    <property type="molecule type" value="Genomic_DNA"/>
</dbReference>
<sequence>MPSKPNYGRSVRIWIIANYPAALAGLPILVIPALEWVPGLPTRARAWLVVSVILIAAVGFIINLRRNKNIRDLEVSYDHLRGELLKTKPSYFLHQVATSLFRQGAWRIAVYQKHLNDGVEELIQISSAASDSDNARLGPQTIEIQPGTLFALTFQSNLSDPRFRRAIQSGPYSDDVLSDNWIKWRNEIFGTLSNELDRSQFRARKYAWLAAQEPSSTRVFVVIAESTSEEGITVDLLDHPLTPSWMFFVSHLAQVQSSA</sequence>
<feature type="transmembrane region" description="Helical" evidence="1">
    <location>
        <begin position="46"/>
        <end position="64"/>
    </location>
</feature>
<keyword evidence="1" id="KW-0472">Membrane</keyword>
<gene>
    <name evidence="2" type="ORF">SAMN06265174_101537</name>
</gene>
<dbReference type="Proteomes" id="UP000315460">
    <property type="component" value="Unassembled WGS sequence"/>
</dbReference>
<protein>
    <submittedName>
        <fullName evidence="2">Uncharacterized protein</fullName>
    </submittedName>
</protein>
<organism evidence="2 3">
    <name type="scientific">Dietzia kunjamensis subsp. schimae</name>
    <dbReference type="NCBI Taxonomy" id="498198"/>
    <lineage>
        <taxon>Bacteria</taxon>
        <taxon>Bacillati</taxon>
        <taxon>Actinomycetota</taxon>
        <taxon>Actinomycetes</taxon>
        <taxon>Mycobacteriales</taxon>
        <taxon>Dietziaceae</taxon>
        <taxon>Dietzia</taxon>
    </lineage>
</organism>
<dbReference type="RefSeq" id="WP_154828135.1">
    <property type="nucleotide sequence ID" value="NZ_BAAAQH010000004.1"/>
</dbReference>
<feature type="transmembrane region" description="Helical" evidence="1">
    <location>
        <begin position="12"/>
        <end position="34"/>
    </location>
</feature>
<evidence type="ECO:0000313" key="2">
    <source>
        <dbReference type="EMBL" id="SMO42364.1"/>
    </source>
</evidence>
<reference evidence="2 3" key="1">
    <citation type="submission" date="2017-05" db="EMBL/GenBank/DDBJ databases">
        <authorList>
            <person name="Varghese N."/>
            <person name="Submissions S."/>
        </authorList>
    </citation>
    <scope>NUCLEOTIDE SEQUENCE [LARGE SCALE GENOMIC DNA]</scope>
    <source>
        <strain evidence="2 3">DSM 45139</strain>
    </source>
</reference>
<keyword evidence="1" id="KW-1133">Transmembrane helix</keyword>
<keyword evidence="3" id="KW-1185">Reference proteome</keyword>
<comment type="caution">
    <text evidence="2">The sequence shown here is derived from an EMBL/GenBank/DDBJ whole genome shotgun (WGS) entry which is preliminary data.</text>
</comment>